<organism evidence="1 2">
    <name type="scientific">Dehalococcoides mccartyi</name>
    <dbReference type="NCBI Taxonomy" id="61435"/>
    <lineage>
        <taxon>Bacteria</taxon>
        <taxon>Bacillati</taxon>
        <taxon>Chloroflexota</taxon>
        <taxon>Dehalococcoidia</taxon>
        <taxon>Dehalococcoidales</taxon>
        <taxon>Dehalococcoidaceae</taxon>
        <taxon>Dehalococcoides</taxon>
    </lineage>
</organism>
<gene>
    <name evidence="1" type="ORF">Dm11a5_1577</name>
</gene>
<evidence type="ECO:0000313" key="2">
    <source>
        <dbReference type="Proteomes" id="UP000076394"/>
    </source>
</evidence>
<protein>
    <submittedName>
        <fullName evidence="1">2-isopropylmalate/homocitrate/Re-citrate synthase</fullName>
    </submittedName>
</protein>
<dbReference type="EMBL" id="CP011127">
    <property type="protein sequence ID" value="AMU87403.1"/>
    <property type="molecule type" value="Genomic_DNA"/>
</dbReference>
<accession>A0A142VC32</accession>
<sequence length="53" mass="6109">MDTVSIGNVNYENFSHVIIPPVIDALNITFYHSLLRLTNPLYLFYLLHTSNTL</sequence>
<proteinExistence type="predicted"/>
<evidence type="ECO:0000313" key="1">
    <source>
        <dbReference type="EMBL" id="AMU87403.1"/>
    </source>
</evidence>
<reference evidence="1 2" key="1">
    <citation type="submission" date="2015-03" db="EMBL/GenBank/DDBJ databases">
        <title>Genomic characterization of Dehalococcoides mccartyi strain 11a5, an unusal plasmid-containing chloroethene dechlorinator.</title>
        <authorList>
            <person name="Zhao S."/>
            <person name="Ding C."/>
            <person name="He J."/>
        </authorList>
    </citation>
    <scope>NUCLEOTIDE SEQUENCE [LARGE SCALE GENOMIC DNA]</scope>
    <source>
        <strain evidence="1 2">11a5</strain>
    </source>
</reference>
<dbReference type="AlphaFoldDB" id="A0A142VC32"/>
<name>A0A142VC32_9CHLR</name>
<dbReference type="Proteomes" id="UP000076394">
    <property type="component" value="Chromosome"/>
</dbReference>